<gene>
    <name evidence="2" type="ORF">CR938_02430</name>
</gene>
<comment type="caution">
    <text evidence="2">The sequence shown here is derived from an EMBL/GenBank/DDBJ whole genome shotgun (WGS) entry which is preliminary data.</text>
</comment>
<dbReference type="OrthoDB" id="9785076at2"/>
<dbReference type="Pfam" id="PF12146">
    <property type="entry name" value="Hydrolase_4"/>
    <property type="match status" value="1"/>
</dbReference>
<reference evidence="2" key="1">
    <citation type="submission" date="2017-10" db="EMBL/GenBank/DDBJ databases">
        <title>Whole genome sequencing of members of genus Pseudoxanthomonas.</title>
        <authorList>
            <person name="Kumar S."/>
            <person name="Bansal K."/>
            <person name="Kaur A."/>
            <person name="Patil P."/>
            <person name="Sharma S."/>
            <person name="Patil P.B."/>
        </authorList>
    </citation>
    <scope>NUCLEOTIDE SEQUENCE</scope>
    <source>
        <strain evidence="2">DSM 22914</strain>
    </source>
</reference>
<dbReference type="RefSeq" id="WP_162123482.1">
    <property type="nucleotide sequence ID" value="NZ_PDWK01000007.1"/>
</dbReference>
<name>A0A921TGE7_9GAMM</name>
<dbReference type="InterPro" id="IPR017208">
    <property type="entry name" value="UCP037442_abhydr"/>
</dbReference>
<protein>
    <recommendedName>
        <fullName evidence="1">Serine aminopeptidase S33 domain-containing protein</fullName>
    </recommendedName>
</protein>
<proteinExistence type="predicted"/>
<dbReference type="SUPFAM" id="SSF53474">
    <property type="entry name" value="alpha/beta-Hydrolases"/>
    <property type="match status" value="1"/>
</dbReference>
<sequence length="296" mass="32392">MSAQDREIAVRAADGHRWTLLARLPRQPRARLLWLPALGVGARHYLPLADALAALDIAVWLHEWRGNGSSSLRASRECDWGYRELLALDLPASLAALDGGDAAPLLLGGHSLGGQLACCFAGQHPRAFAGLWLVASGTPWWRSFPRPRRWLLPAAYRFLPWLARRQGALHGRRIGFGGTEARGLIADWARVGLTNHYAAAGLDADLEAGMHGLRLPVAGVVLEDDWLAPRSSLQALLDKLPQATASIIHLDARKLGVPADHFGWMKQPARLARALVHEFFSRTAAQTVDERSRDPA</sequence>
<evidence type="ECO:0000313" key="3">
    <source>
        <dbReference type="Proteomes" id="UP000717981"/>
    </source>
</evidence>
<dbReference type="InterPro" id="IPR022742">
    <property type="entry name" value="Hydrolase_4"/>
</dbReference>
<dbReference type="Gene3D" id="3.40.50.1820">
    <property type="entry name" value="alpha/beta hydrolase"/>
    <property type="match status" value="1"/>
</dbReference>
<accession>A0A921TGE7</accession>
<dbReference type="Proteomes" id="UP000717981">
    <property type="component" value="Unassembled WGS sequence"/>
</dbReference>
<organism evidence="2 3">
    <name type="scientific">Pseudoxanthomonas taiwanensis</name>
    <dbReference type="NCBI Taxonomy" id="176598"/>
    <lineage>
        <taxon>Bacteria</taxon>
        <taxon>Pseudomonadati</taxon>
        <taxon>Pseudomonadota</taxon>
        <taxon>Gammaproteobacteria</taxon>
        <taxon>Lysobacterales</taxon>
        <taxon>Lysobacteraceae</taxon>
        <taxon>Pseudoxanthomonas</taxon>
    </lineage>
</organism>
<feature type="domain" description="Serine aminopeptidase S33" evidence="1">
    <location>
        <begin position="27"/>
        <end position="165"/>
    </location>
</feature>
<evidence type="ECO:0000259" key="1">
    <source>
        <dbReference type="Pfam" id="PF12146"/>
    </source>
</evidence>
<keyword evidence="3" id="KW-1185">Reference proteome</keyword>
<dbReference type="AlphaFoldDB" id="A0A921TGE7"/>
<dbReference type="EMBL" id="PDWK01000007">
    <property type="protein sequence ID" value="KAF1690319.1"/>
    <property type="molecule type" value="Genomic_DNA"/>
</dbReference>
<dbReference type="InterPro" id="IPR029058">
    <property type="entry name" value="AB_hydrolase_fold"/>
</dbReference>
<dbReference type="PIRSF" id="PIRSF037442">
    <property type="entry name" value="UCP037442_abhydr"/>
    <property type="match status" value="1"/>
</dbReference>
<evidence type="ECO:0000313" key="2">
    <source>
        <dbReference type="EMBL" id="KAF1690319.1"/>
    </source>
</evidence>